<evidence type="ECO:0000259" key="11">
    <source>
        <dbReference type="PROSITE" id="PS50109"/>
    </source>
</evidence>
<dbReference type="InterPro" id="IPR005467">
    <property type="entry name" value="His_kinase_dom"/>
</dbReference>
<evidence type="ECO:0000256" key="7">
    <source>
        <dbReference type="ARBA" id="ARBA00022777"/>
    </source>
</evidence>
<evidence type="ECO:0000256" key="5">
    <source>
        <dbReference type="ARBA" id="ARBA00022679"/>
    </source>
</evidence>
<comment type="catalytic activity">
    <reaction evidence="1">
        <text>ATP + protein L-histidine = ADP + protein N-phospho-L-histidine.</text>
        <dbReference type="EC" id="2.7.13.3"/>
    </reaction>
</comment>
<keyword evidence="8 10" id="KW-1133">Transmembrane helix</keyword>
<keyword evidence="5" id="KW-0808">Transferase</keyword>
<evidence type="ECO:0000256" key="2">
    <source>
        <dbReference type="ARBA" id="ARBA00004370"/>
    </source>
</evidence>
<evidence type="ECO:0000256" key="3">
    <source>
        <dbReference type="ARBA" id="ARBA00012438"/>
    </source>
</evidence>
<sequence length="482" mass="53233">MKADFPLTRFHVQIIAASGLLMVAAFSLLFSFFFIETHDQLASRAQARVTRVLSGLVEYEKRNSFDELLRFVRSEQIWDDPDPPFVSIRLPNGETILHTSAEVSPVAAWGASKLSIRSLTVGWGLSSRLVHVASAPLNGGEILVGMSEVKSARARDWAIAGFALLTLASLATVFAIGLMLSGRSRQRVNEMTSTLFDFVSGNTDRRVPMSGHADRLSDLALAINGTLDYAQRLLWNLNYMTADIAHNLKKPLTRLRQRLELVSKCEFGNADLSRKIDEGIEDIDSLVVIFEALLNIGQLQSGDRRSRFVDVDLCSLLHHIADIYEPIITDHGHNLEVSLTSQQVRPVSGDRELLLEMIVNFVENAIQYCPEGTTIRLALRQLRTGLEVVVSDNGPGVPASEIEHLFERFYRLGGANEAKQKAGGHGLGIPFAVAIAELHGAYVEIEDNRPGLRVVIHFPNDPFTRSQLGLRLRSGYGVTPSS</sequence>
<dbReference type="RefSeq" id="WP_068464336.1">
    <property type="nucleotide sequence ID" value="NZ_LMTR01000089.1"/>
</dbReference>
<dbReference type="OrthoDB" id="9815202at2"/>
<feature type="transmembrane region" description="Helical" evidence="10">
    <location>
        <begin position="12"/>
        <end position="35"/>
    </location>
</feature>
<evidence type="ECO:0000256" key="9">
    <source>
        <dbReference type="ARBA" id="ARBA00023136"/>
    </source>
</evidence>
<evidence type="ECO:0000256" key="10">
    <source>
        <dbReference type="SAM" id="Phobius"/>
    </source>
</evidence>
<keyword evidence="7" id="KW-0418">Kinase</keyword>
<evidence type="ECO:0000256" key="4">
    <source>
        <dbReference type="ARBA" id="ARBA00022553"/>
    </source>
</evidence>
<dbReference type="EMBL" id="LMTR01000089">
    <property type="protein sequence ID" value="KWT64676.1"/>
    <property type="molecule type" value="Genomic_DNA"/>
</dbReference>
<evidence type="ECO:0000256" key="6">
    <source>
        <dbReference type="ARBA" id="ARBA00022692"/>
    </source>
</evidence>
<dbReference type="InterPro" id="IPR050428">
    <property type="entry name" value="TCS_sensor_his_kinase"/>
</dbReference>
<dbReference type="Gene3D" id="3.30.565.10">
    <property type="entry name" value="Histidine kinase-like ATPase, C-terminal domain"/>
    <property type="match status" value="1"/>
</dbReference>
<dbReference type="Gene3D" id="1.10.287.130">
    <property type="match status" value="1"/>
</dbReference>
<dbReference type="InterPro" id="IPR004358">
    <property type="entry name" value="Sig_transdc_His_kin-like_C"/>
</dbReference>
<feature type="domain" description="Histidine kinase" evidence="11">
    <location>
        <begin position="243"/>
        <end position="462"/>
    </location>
</feature>
<dbReference type="STRING" id="121290.APY04_3148"/>
<dbReference type="PANTHER" id="PTHR45436">
    <property type="entry name" value="SENSOR HISTIDINE KINASE YKOH"/>
    <property type="match status" value="1"/>
</dbReference>
<organism evidence="12 13">
    <name type="scientific">Hyphomicrobium sulfonivorans</name>
    <dbReference type="NCBI Taxonomy" id="121290"/>
    <lineage>
        <taxon>Bacteria</taxon>
        <taxon>Pseudomonadati</taxon>
        <taxon>Pseudomonadota</taxon>
        <taxon>Alphaproteobacteria</taxon>
        <taxon>Hyphomicrobiales</taxon>
        <taxon>Hyphomicrobiaceae</taxon>
        <taxon>Hyphomicrobium</taxon>
    </lineage>
</organism>
<evidence type="ECO:0000313" key="13">
    <source>
        <dbReference type="Proteomes" id="UP000059074"/>
    </source>
</evidence>
<protein>
    <recommendedName>
        <fullName evidence="3">histidine kinase</fullName>
        <ecNumber evidence="3">2.7.13.3</ecNumber>
    </recommendedName>
</protein>
<evidence type="ECO:0000256" key="8">
    <source>
        <dbReference type="ARBA" id="ARBA00022989"/>
    </source>
</evidence>
<dbReference type="Pfam" id="PF02518">
    <property type="entry name" value="HATPase_c"/>
    <property type="match status" value="1"/>
</dbReference>
<name>A0A109B9I2_HYPSL</name>
<keyword evidence="4" id="KW-0597">Phosphoprotein</keyword>
<reference evidence="12 13" key="1">
    <citation type="submission" date="2015-10" db="EMBL/GenBank/DDBJ databases">
        <title>Transcriptomic analysis of a linuron degrading triple-species bacterial consortium.</title>
        <authorList>
            <person name="Albers P."/>
        </authorList>
    </citation>
    <scope>NUCLEOTIDE SEQUENCE [LARGE SCALE GENOMIC DNA]</scope>
    <source>
        <strain evidence="12 13">WDL6</strain>
    </source>
</reference>
<dbReference type="AlphaFoldDB" id="A0A109B9I2"/>
<dbReference type="Proteomes" id="UP000059074">
    <property type="component" value="Unassembled WGS sequence"/>
</dbReference>
<dbReference type="InterPro" id="IPR036097">
    <property type="entry name" value="HisK_dim/P_sf"/>
</dbReference>
<dbReference type="PANTHER" id="PTHR45436:SF8">
    <property type="entry name" value="HISTIDINE KINASE"/>
    <property type="match status" value="1"/>
</dbReference>
<comment type="caution">
    <text evidence="12">The sequence shown here is derived from an EMBL/GenBank/DDBJ whole genome shotgun (WGS) entry which is preliminary data.</text>
</comment>
<dbReference type="SMART" id="SM00387">
    <property type="entry name" value="HATPase_c"/>
    <property type="match status" value="1"/>
</dbReference>
<dbReference type="PROSITE" id="PS50109">
    <property type="entry name" value="HIS_KIN"/>
    <property type="match status" value="1"/>
</dbReference>
<keyword evidence="9 10" id="KW-0472">Membrane</keyword>
<feature type="transmembrane region" description="Helical" evidence="10">
    <location>
        <begin position="157"/>
        <end position="180"/>
    </location>
</feature>
<gene>
    <name evidence="12" type="ORF">APY04_3148</name>
</gene>
<evidence type="ECO:0000313" key="12">
    <source>
        <dbReference type="EMBL" id="KWT64676.1"/>
    </source>
</evidence>
<keyword evidence="13" id="KW-1185">Reference proteome</keyword>
<evidence type="ECO:0000256" key="1">
    <source>
        <dbReference type="ARBA" id="ARBA00000085"/>
    </source>
</evidence>
<comment type="subcellular location">
    <subcellularLocation>
        <location evidence="2">Membrane</location>
    </subcellularLocation>
</comment>
<dbReference type="SUPFAM" id="SSF47384">
    <property type="entry name" value="Homodimeric domain of signal transducing histidine kinase"/>
    <property type="match status" value="1"/>
</dbReference>
<dbReference type="InterPro" id="IPR003594">
    <property type="entry name" value="HATPase_dom"/>
</dbReference>
<dbReference type="PATRIC" id="fig|121290.4.peg.3606"/>
<keyword evidence="6 10" id="KW-0812">Transmembrane</keyword>
<proteinExistence type="predicted"/>
<dbReference type="PRINTS" id="PR00344">
    <property type="entry name" value="BCTRLSENSOR"/>
</dbReference>
<dbReference type="InterPro" id="IPR036890">
    <property type="entry name" value="HATPase_C_sf"/>
</dbReference>
<accession>A0A109B9I2</accession>
<dbReference type="EC" id="2.7.13.3" evidence="3"/>
<dbReference type="SUPFAM" id="SSF55874">
    <property type="entry name" value="ATPase domain of HSP90 chaperone/DNA topoisomerase II/histidine kinase"/>
    <property type="match status" value="1"/>
</dbReference>
<dbReference type="GO" id="GO:0005886">
    <property type="term" value="C:plasma membrane"/>
    <property type="evidence" value="ECO:0007669"/>
    <property type="project" value="TreeGrafter"/>
</dbReference>
<dbReference type="GO" id="GO:0000155">
    <property type="term" value="F:phosphorelay sensor kinase activity"/>
    <property type="evidence" value="ECO:0007669"/>
    <property type="project" value="InterPro"/>
</dbReference>